<dbReference type="Pfam" id="PF13500">
    <property type="entry name" value="AAA_26"/>
    <property type="match status" value="1"/>
</dbReference>
<evidence type="ECO:0000256" key="2">
    <source>
        <dbReference type="ARBA" id="ARBA00022576"/>
    </source>
</evidence>
<protein>
    <recommendedName>
        <fullName evidence="7">Dethiobiotin synthase</fullName>
    </recommendedName>
</protein>
<dbReference type="EMBL" id="KN832870">
    <property type="protein sequence ID" value="KIN07358.1"/>
    <property type="molecule type" value="Genomic_DNA"/>
</dbReference>
<dbReference type="GO" id="GO:0030170">
    <property type="term" value="F:pyridoxal phosphate binding"/>
    <property type="evidence" value="ECO:0007669"/>
    <property type="project" value="InterPro"/>
</dbReference>
<dbReference type="PANTHER" id="PTHR42684:SF3">
    <property type="entry name" value="ADENOSYLMETHIONINE-8-AMINO-7-OXONONANOATE AMINOTRANSFERASE"/>
    <property type="match status" value="1"/>
</dbReference>
<dbReference type="GO" id="GO:0009102">
    <property type="term" value="P:biotin biosynthetic process"/>
    <property type="evidence" value="ECO:0007669"/>
    <property type="project" value="TreeGrafter"/>
</dbReference>
<dbReference type="InterPro" id="IPR015422">
    <property type="entry name" value="PyrdxlP-dep_Trfase_small"/>
</dbReference>
<dbReference type="Gene3D" id="3.40.50.300">
    <property type="entry name" value="P-loop containing nucleotide triphosphate hydrolases"/>
    <property type="match status" value="1"/>
</dbReference>
<dbReference type="Proteomes" id="UP000054321">
    <property type="component" value="Unassembled WGS sequence"/>
</dbReference>
<keyword evidence="3" id="KW-0808">Transferase</keyword>
<dbReference type="GO" id="GO:0005739">
    <property type="term" value="C:mitochondrion"/>
    <property type="evidence" value="ECO:0007669"/>
    <property type="project" value="UniProtKB-SubCell"/>
</dbReference>
<dbReference type="SUPFAM" id="SSF52540">
    <property type="entry name" value="P-loop containing nucleoside triphosphate hydrolases"/>
    <property type="match status" value="1"/>
</dbReference>
<dbReference type="AlphaFoldDB" id="A0A0C3DZ36"/>
<dbReference type="HOGENOM" id="CLU_010794_0_0_1"/>
<evidence type="ECO:0000256" key="4">
    <source>
        <dbReference type="ARBA" id="ARBA00022898"/>
    </source>
</evidence>
<organism evidence="5 6">
    <name type="scientific">Oidiodendron maius (strain Zn)</name>
    <dbReference type="NCBI Taxonomy" id="913774"/>
    <lineage>
        <taxon>Eukaryota</taxon>
        <taxon>Fungi</taxon>
        <taxon>Dikarya</taxon>
        <taxon>Ascomycota</taxon>
        <taxon>Pezizomycotina</taxon>
        <taxon>Leotiomycetes</taxon>
        <taxon>Leotiomycetes incertae sedis</taxon>
        <taxon>Myxotrichaceae</taxon>
        <taxon>Oidiodendron</taxon>
    </lineage>
</organism>
<dbReference type="PROSITE" id="PS00600">
    <property type="entry name" value="AA_TRANSFER_CLASS_3"/>
    <property type="match status" value="1"/>
</dbReference>
<feature type="non-terminal residue" evidence="5">
    <location>
        <position position="1"/>
    </location>
</feature>
<dbReference type="STRING" id="913774.A0A0C3DZ36"/>
<dbReference type="GO" id="GO:0004141">
    <property type="term" value="F:dethiobiotin synthase activity"/>
    <property type="evidence" value="ECO:0007669"/>
    <property type="project" value="TreeGrafter"/>
</dbReference>
<reference evidence="5 6" key="1">
    <citation type="submission" date="2014-04" db="EMBL/GenBank/DDBJ databases">
        <authorList>
            <consortium name="DOE Joint Genome Institute"/>
            <person name="Kuo A."/>
            <person name="Martino E."/>
            <person name="Perotto S."/>
            <person name="Kohler A."/>
            <person name="Nagy L.G."/>
            <person name="Floudas D."/>
            <person name="Copeland A."/>
            <person name="Barry K.W."/>
            <person name="Cichocki N."/>
            <person name="Veneault-Fourrey C."/>
            <person name="LaButti K."/>
            <person name="Lindquist E.A."/>
            <person name="Lipzen A."/>
            <person name="Lundell T."/>
            <person name="Morin E."/>
            <person name="Murat C."/>
            <person name="Sun H."/>
            <person name="Tunlid A."/>
            <person name="Henrissat B."/>
            <person name="Grigoriev I.V."/>
            <person name="Hibbett D.S."/>
            <person name="Martin F."/>
            <person name="Nordberg H.P."/>
            <person name="Cantor M.N."/>
            <person name="Hua S.X."/>
        </authorList>
    </citation>
    <scope>NUCLEOTIDE SEQUENCE [LARGE SCALE GENOMIC DNA]</scope>
    <source>
        <strain evidence="5 6">Zn</strain>
    </source>
</reference>
<reference evidence="6" key="2">
    <citation type="submission" date="2015-01" db="EMBL/GenBank/DDBJ databases">
        <title>Evolutionary Origins and Diversification of the Mycorrhizal Mutualists.</title>
        <authorList>
            <consortium name="DOE Joint Genome Institute"/>
            <consortium name="Mycorrhizal Genomics Consortium"/>
            <person name="Kohler A."/>
            <person name="Kuo A."/>
            <person name="Nagy L.G."/>
            <person name="Floudas D."/>
            <person name="Copeland A."/>
            <person name="Barry K.W."/>
            <person name="Cichocki N."/>
            <person name="Veneault-Fourrey C."/>
            <person name="LaButti K."/>
            <person name="Lindquist E.A."/>
            <person name="Lipzen A."/>
            <person name="Lundell T."/>
            <person name="Morin E."/>
            <person name="Murat C."/>
            <person name="Riley R."/>
            <person name="Ohm R."/>
            <person name="Sun H."/>
            <person name="Tunlid A."/>
            <person name="Henrissat B."/>
            <person name="Grigoriev I.V."/>
            <person name="Hibbett D.S."/>
            <person name="Martin F."/>
        </authorList>
    </citation>
    <scope>NUCLEOTIDE SEQUENCE [LARGE SCALE GENOMIC DNA]</scope>
    <source>
        <strain evidence="6">Zn</strain>
    </source>
</reference>
<evidence type="ECO:0000313" key="5">
    <source>
        <dbReference type="EMBL" id="KIN07358.1"/>
    </source>
</evidence>
<sequence>LPSKPSSLWRNLRAYQIYGANTNVGKTVMSTILCKTLARSQPTPKIWYLKPISTGPLEEADDRHISRFSPEANTRCLFQFDEAVSPHIAARSKPPLPDSEVLDGVLKYLTECSQFKSGVALVETAGGVHSPTPSGSSQADLYRPLRLPIWLVADHRLGGISATISAFESLHVRGYDVDAVLQFRDDYYQNHEYLKTYFEKKGISTVSIPLPPKREANEDEDVEIMSDYYEKMSKNEEVREMIAQSAERHRTRIQSLEQMASKACKQIWYPFTQHKNISEKTLLTIDSASGDFFQTTTPIISNDQENNGLLSPTFDGSASWWTQGLGHGNPDLSLSAAYAAGRYGHVMFASAIHEPALNLASSLLKNLGNPRLGKVFYSDNGSTGMEVATKMALTAAYERYKWNVPKSEVGIIGLKGSYHGDTVGAMDCSEPSTYNERVHWYQGRGYWFDFPQVKMVKGKWIVEPPAEVGGVFGTRNEFGSLGDIFDIKTRYDSATGQRYRRHIEETLHRLVRVEGRTFGGVIMEPVILGAGGMLFADPLFQHCLVQVVRENSQIFGSPSTSSTDPCAWTGLPIIFDEVFTGIYRLGRFSASSFLQIHPDISCHAKLLTGGLVPLCATVASDSIYYAFLGTDKRDALLHGHSYTAHAVGCQVANTSLNMMMDMDRGGKWQVYKNDWTEPTSTSPTQMLDTNSLDVWSVWTKEFVQQISNRRDVESVVALGSVLGITLHDSERYNSSAAAGLQKKVLEGSTNFKVHSRVLGNVFYLMASQVSERKSLQSIERLLLDSCLK</sequence>
<dbReference type="SUPFAM" id="SSF53383">
    <property type="entry name" value="PLP-dependent transferases"/>
    <property type="match status" value="1"/>
</dbReference>
<accession>A0A0C3DZ36</accession>
<comment type="subcellular location">
    <subcellularLocation>
        <location evidence="1">Mitochondrion</location>
    </subcellularLocation>
</comment>
<dbReference type="FunFam" id="3.90.1150.10:FF:000080">
    <property type="entry name" value="Bifunctional dethiobiotin synthetase/adenosylmethionine-8-amino-7-oxononanoate aminotransferase"/>
    <property type="match status" value="1"/>
</dbReference>
<evidence type="ECO:0000256" key="3">
    <source>
        <dbReference type="ARBA" id="ARBA00022679"/>
    </source>
</evidence>
<dbReference type="PANTHER" id="PTHR42684">
    <property type="entry name" value="ADENOSYLMETHIONINE-8-AMINO-7-OXONONANOATE AMINOTRANSFERASE"/>
    <property type="match status" value="1"/>
</dbReference>
<dbReference type="FunCoup" id="A0A0C3DZ36">
    <property type="interactions" value="233"/>
</dbReference>
<dbReference type="Pfam" id="PF00202">
    <property type="entry name" value="Aminotran_3"/>
    <property type="match status" value="2"/>
</dbReference>
<dbReference type="OrthoDB" id="425114at2759"/>
<dbReference type="GO" id="GO:0004015">
    <property type="term" value="F:adenosylmethionine-8-amino-7-oxononanoate transaminase activity"/>
    <property type="evidence" value="ECO:0007669"/>
    <property type="project" value="TreeGrafter"/>
</dbReference>
<keyword evidence="6" id="KW-1185">Reference proteome</keyword>
<evidence type="ECO:0000256" key="1">
    <source>
        <dbReference type="ARBA" id="ARBA00004173"/>
    </source>
</evidence>
<keyword evidence="4" id="KW-0663">Pyridoxal phosphate</keyword>
<dbReference type="InterPro" id="IPR027417">
    <property type="entry name" value="P-loop_NTPase"/>
</dbReference>
<evidence type="ECO:0008006" key="7">
    <source>
        <dbReference type="Google" id="ProtNLM"/>
    </source>
</evidence>
<dbReference type="CDD" id="cd03109">
    <property type="entry name" value="DTBS"/>
    <property type="match status" value="1"/>
</dbReference>
<dbReference type="InterPro" id="IPR005814">
    <property type="entry name" value="Aminotrans_3"/>
</dbReference>
<name>A0A0C3DZ36_OIDMZ</name>
<dbReference type="Gene3D" id="3.90.1150.10">
    <property type="entry name" value="Aspartate Aminotransferase, domain 1"/>
    <property type="match status" value="1"/>
</dbReference>
<keyword evidence="2" id="KW-0032">Aminotransferase</keyword>
<dbReference type="InterPro" id="IPR015424">
    <property type="entry name" value="PyrdxlP-dep_Trfase"/>
</dbReference>
<dbReference type="InterPro" id="IPR049704">
    <property type="entry name" value="Aminotrans_3_PPA_site"/>
</dbReference>
<dbReference type="Gene3D" id="3.40.640.10">
    <property type="entry name" value="Type I PLP-dependent aspartate aminotransferase-like (Major domain)"/>
    <property type="match status" value="1"/>
</dbReference>
<proteinExistence type="predicted"/>
<gene>
    <name evidence="5" type="ORF">OIDMADRAFT_109535</name>
</gene>
<dbReference type="InParanoid" id="A0A0C3DZ36"/>
<evidence type="ECO:0000313" key="6">
    <source>
        <dbReference type="Proteomes" id="UP000054321"/>
    </source>
</evidence>
<dbReference type="InterPro" id="IPR015421">
    <property type="entry name" value="PyrdxlP-dep_Trfase_major"/>
</dbReference>